<dbReference type="Gene3D" id="2.180.10.10">
    <property type="entry name" value="RHS repeat-associated core"/>
    <property type="match status" value="1"/>
</dbReference>
<feature type="signal peptide" evidence="2">
    <location>
        <begin position="1"/>
        <end position="21"/>
    </location>
</feature>
<protein>
    <recommendedName>
        <fullName evidence="5">YD repeat-containing protein</fullName>
    </recommendedName>
</protein>
<dbReference type="OrthoDB" id="7581217at2"/>
<evidence type="ECO:0000313" key="4">
    <source>
        <dbReference type="Proteomes" id="UP000229081"/>
    </source>
</evidence>
<feature type="chain" id="PRO_5014745908" description="YD repeat-containing protein" evidence="2">
    <location>
        <begin position="22"/>
        <end position="73"/>
    </location>
</feature>
<dbReference type="Proteomes" id="UP000229081">
    <property type="component" value="Chromosome"/>
</dbReference>
<dbReference type="NCBIfam" id="TIGR01643">
    <property type="entry name" value="YD_repeat_2x"/>
    <property type="match status" value="1"/>
</dbReference>
<name>A0A2K8ML02_9SPHN</name>
<dbReference type="InterPro" id="IPR006530">
    <property type="entry name" value="YD"/>
</dbReference>
<evidence type="ECO:0000256" key="1">
    <source>
        <dbReference type="SAM" id="MobiDB-lite"/>
    </source>
</evidence>
<gene>
    <name evidence="3" type="ORF">CVN68_09125</name>
</gene>
<sequence>MRISVVVLGSVALFSATIAAASETVTYTYDAKGRLVKVERSGTVNNGVKAEYTHDKADNRRNVKVTGSPNPAP</sequence>
<dbReference type="EMBL" id="CP024923">
    <property type="protein sequence ID" value="ATY34525.1"/>
    <property type="molecule type" value="Genomic_DNA"/>
</dbReference>
<dbReference type="AlphaFoldDB" id="A0A2K8ML02"/>
<proteinExistence type="predicted"/>
<reference evidence="3 4" key="1">
    <citation type="submission" date="2017-11" db="EMBL/GenBank/DDBJ databases">
        <title>Complete genome sequence of Sphingomonas sp. Strain Cra20, a psychrotolerant potential plant growth promoting rhizobacteria.</title>
        <authorList>
            <person name="Luo Y."/>
        </authorList>
    </citation>
    <scope>NUCLEOTIDE SEQUENCE [LARGE SCALE GENOMIC DNA]</scope>
    <source>
        <strain evidence="3 4">Cra20</strain>
    </source>
</reference>
<organism evidence="3 4">
    <name type="scientific">Sphingomonas psychrotolerans</name>
    <dbReference type="NCBI Taxonomy" id="1327635"/>
    <lineage>
        <taxon>Bacteria</taxon>
        <taxon>Pseudomonadati</taxon>
        <taxon>Pseudomonadota</taxon>
        <taxon>Alphaproteobacteria</taxon>
        <taxon>Sphingomonadales</taxon>
        <taxon>Sphingomonadaceae</taxon>
        <taxon>Sphingomonas</taxon>
    </lineage>
</organism>
<keyword evidence="4" id="KW-1185">Reference proteome</keyword>
<feature type="region of interest" description="Disordered" evidence="1">
    <location>
        <begin position="50"/>
        <end position="73"/>
    </location>
</feature>
<evidence type="ECO:0000256" key="2">
    <source>
        <dbReference type="SAM" id="SignalP"/>
    </source>
</evidence>
<evidence type="ECO:0000313" key="3">
    <source>
        <dbReference type="EMBL" id="ATY34525.1"/>
    </source>
</evidence>
<keyword evidence="2" id="KW-0732">Signal</keyword>
<feature type="compositionally biased region" description="Basic and acidic residues" evidence="1">
    <location>
        <begin position="51"/>
        <end position="61"/>
    </location>
</feature>
<evidence type="ECO:0008006" key="5">
    <source>
        <dbReference type="Google" id="ProtNLM"/>
    </source>
</evidence>
<dbReference type="KEGG" id="sphc:CVN68_09125"/>
<accession>A0A2K8ML02</accession>
<dbReference type="RefSeq" id="WP_100284312.1">
    <property type="nucleotide sequence ID" value="NZ_CP024923.1"/>
</dbReference>